<dbReference type="EC" id="1.3.1.95" evidence="2"/>
<keyword evidence="2" id="KW-0560">Oxidoreductase</keyword>
<proteinExistence type="predicted"/>
<dbReference type="Proteomes" id="UP000642910">
    <property type="component" value="Unassembled WGS sequence"/>
</dbReference>
<dbReference type="InterPro" id="IPR051397">
    <property type="entry name" value="Zn-ADH-like_protein"/>
</dbReference>
<dbReference type="GO" id="GO:0043958">
    <property type="term" value="F:acryloyl-CoA reductase (NADH) activity"/>
    <property type="evidence" value="ECO:0007669"/>
    <property type="project" value="UniProtKB-EC"/>
</dbReference>
<evidence type="ECO:0000313" key="3">
    <source>
        <dbReference type="Proteomes" id="UP000642910"/>
    </source>
</evidence>
<dbReference type="RefSeq" id="WP_195867488.1">
    <property type="nucleotide sequence ID" value="NZ_JADPKZ010000038.1"/>
</dbReference>
<feature type="domain" description="Enoyl reductase (ER)" evidence="1">
    <location>
        <begin position="13"/>
        <end position="330"/>
    </location>
</feature>
<dbReference type="InterPro" id="IPR036291">
    <property type="entry name" value="NAD(P)-bd_dom_sf"/>
</dbReference>
<keyword evidence="3" id="KW-1185">Reference proteome</keyword>
<dbReference type="EMBL" id="JADPKZ010000038">
    <property type="protein sequence ID" value="MBF8377680.1"/>
    <property type="molecule type" value="Genomic_DNA"/>
</dbReference>
<comment type="caution">
    <text evidence="2">The sequence shown here is derived from an EMBL/GenBank/DDBJ whole genome shotgun (WGS) entry which is preliminary data.</text>
</comment>
<dbReference type="PANTHER" id="PTHR43677">
    <property type="entry name" value="SHORT-CHAIN DEHYDROGENASE/REDUCTASE"/>
    <property type="match status" value="1"/>
</dbReference>
<gene>
    <name evidence="2" type="ORF">IW967_07345</name>
</gene>
<sequence>MSTFRAYMVEQDGHAHRAGVRELTLDQLPEGEVLIRVRYSGVNYKDGICSQPASRLVTRYPMVLGIDLAGEVVESRDARFRPGDPVICTSYDLGTGHFGGFSEYARVPADWVVPLPDGLSLRDAMVLGTAGFTAALSLYRMEQNGVSPAMGAMLVTGATGGVGATGIAIAKRAGYRVVASTRKDEAAEWLKTLGADDVVRPDALLLQEGESYLNVQARYAGVIDPVSGKYVPHLLQRLEYGGVIAISGYTGGPDFTASVFPFLRRQAAIIGIDSVWLDMETRREIWRRLAGPWKPSDEALSHIGHDITLDDLDSALKQILSGRMKGRAVVNL</sequence>
<dbReference type="InterPro" id="IPR013149">
    <property type="entry name" value="ADH-like_C"/>
</dbReference>
<evidence type="ECO:0000259" key="1">
    <source>
        <dbReference type="SMART" id="SM00829"/>
    </source>
</evidence>
<dbReference type="Gene3D" id="3.90.180.10">
    <property type="entry name" value="Medium-chain alcohol dehydrogenases, catalytic domain"/>
    <property type="match status" value="1"/>
</dbReference>
<reference evidence="2 3" key="1">
    <citation type="submission" date="2020-11" db="EMBL/GenBank/DDBJ databases">
        <title>Genomic insight of Alicyclobacillus mali FL 18 reveals a new arsenic-resistant strain, with potential in environmental biotechnology.</title>
        <authorList>
            <person name="Fiorentino G."/>
            <person name="Gallo G."/>
            <person name="Aulitto M."/>
        </authorList>
    </citation>
    <scope>NUCLEOTIDE SEQUENCE [LARGE SCALE GENOMIC DNA]</scope>
    <source>
        <strain evidence="2 3">FL 18</strain>
    </source>
</reference>
<dbReference type="InterPro" id="IPR014188">
    <property type="entry name" value="Acrylyl-CoA_reductase_AcuI"/>
</dbReference>
<dbReference type="SMART" id="SM00829">
    <property type="entry name" value="PKS_ER"/>
    <property type="match status" value="1"/>
</dbReference>
<name>A0ABS0F301_9BACL</name>
<dbReference type="InterPro" id="IPR011032">
    <property type="entry name" value="GroES-like_sf"/>
</dbReference>
<dbReference type="InterPro" id="IPR013154">
    <property type="entry name" value="ADH-like_N"/>
</dbReference>
<evidence type="ECO:0000313" key="2">
    <source>
        <dbReference type="EMBL" id="MBF8377680.1"/>
    </source>
</evidence>
<accession>A0ABS0F301</accession>
<protein>
    <submittedName>
        <fullName evidence="2">Acryloyl-CoA reductase</fullName>
        <ecNumber evidence="2">1.3.1.95</ecNumber>
    </submittedName>
</protein>
<dbReference type="NCBIfam" id="TIGR02823">
    <property type="entry name" value="oxido_YhdH"/>
    <property type="match status" value="1"/>
</dbReference>
<dbReference type="SUPFAM" id="SSF50129">
    <property type="entry name" value="GroES-like"/>
    <property type="match status" value="1"/>
</dbReference>
<dbReference type="Gene3D" id="3.40.50.720">
    <property type="entry name" value="NAD(P)-binding Rossmann-like Domain"/>
    <property type="match status" value="1"/>
</dbReference>
<dbReference type="Pfam" id="PF00107">
    <property type="entry name" value="ADH_zinc_N"/>
    <property type="match status" value="1"/>
</dbReference>
<organism evidence="2 3">
    <name type="scientific">Alicyclobacillus mali</name>
    <name type="common">ex Roth et al. 2021</name>
    <dbReference type="NCBI Taxonomy" id="1123961"/>
    <lineage>
        <taxon>Bacteria</taxon>
        <taxon>Bacillati</taxon>
        <taxon>Bacillota</taxon>
        <taxon>Bacilli</taxon>
        <taxon>Bacillales</taxon>
        <taxon>Alicyclobacillaceae</taxon>
        <taxon>Alicyclobacillus</taxon>
    </lineage>
</organism>
<dbReference type="PANTHER" id="PTHR43677:SF1">
    <property type="entry name" value="ACRYLYL-COA REDUCTASE ACUI-RELATED"/>
    <property type="match status" value="1"/>
</dbReference>
<dbReference type="InterPro" id="IPR020843">
    <property type="entry name" value="ER"/>
</dbReference>
<dbReference type="SUPFAM" id="SSF51735">
    <property type="entry name" value="NAD(P)-binding Rossmann-fold domains"/>
    <property type="match status" value="1"/>
</dbReference>
<dbReference type="Pfam" id="PF08240">
    <property type="entry name" value="ADH_N"/>
    <property type="match status" value="1"/>
</dbReference>